<dbReference type="InterPro" id="IPR029058">
    <property type="entry name" value="AB_hydrolase_fold"/>
</dbReference>
<name>A0A2T0T1Z1_9PSEU</name>
<dbReference type="PANTHER" id="PTHR11487">
    <property type="entry name" value="THIOESTERASE"/>
    <property type="match status" value="1"/>
</dbReference>
<dbReference type="InterPro" id="IPR012223">
    <property type="entry name" value="TEII"/>
</dbReference>
<comment type="caution">
    <text evidence="3">The sequence shown here is derived from an EMBL/GenBank/DDBJ whole genome shotgun (WGS) entry which is preliminary data.</text>
</comment>
<evidence type="ECO:0000256" key="1">
    <source>
        <dbReference type="ARBA" id="ARBA00007169"/>
    </source>
</evidence>
<sequence length="242" mass="26030">MTGPFLGKGRPGASTRLFLLPHAGGSAAVFRDWLDAGAGLEVRAVRYPGRAERLADPPPESVQELADDVAVAITSLPRLPYVLLGHSMGALVAFETARALVRRGHPGPESLVVAGCAAPRSPRPPFPDHLPDDDLVSLLRKEGADVRALADPEMRELVLPAVRADLAATARYRMAPGPPLDCPITVLSGVDDRGLDPARLRDWRAHTTARCDLRQLAGGHHFLHEHRDALLGELRPRPTTPV</sequence>
<organism evidence="3 4">
    <name type="scientific">Umezawaea tangerina</name>
    <dbReference type="NCBI Taxonomy" id="84725"/>
    <lineage>
        <taxon>Bacteria</taxon>
        <taxon>Bacillati</taxon>
        <taxon>Actinomycetota</taxon>
        <taxon>Actinomycetes</taxon>
        <taxon>Pseudonocardiales</taxon>
        <taxon>Pseudonocardiaceae</taxon>
        <taxon>Umezawaea</taxon>
    </lineage>
</organism>
<accession>A0A2T0T1Z1</accession>
<dbReference type="AlphaFoldDB" id="A0A2T0T1Z1"/>
<gene>
    <name evidence="3" type="ORF">CLV43_107251</name>
</gene>
<protein>
    <submittedName>
        <fullName evidence="3">Surfactin synthase thioesterase subunit</fullName>
    </submittedName>
</protein>
<dbReference type="PANTHER" id="PTHR11487:SF0">
    <property type="entry name" value="S-ACYL FATTY ACID SYNTHASE THIOESTERASE, MEDIUM CHAIN"/>
    <property type="match status" value="1"/>
</dbReference>
<dbReference type="Pfam" id="PF00975">
    <property type="entry name" value="Thioesterase"/>
    <property type="match status" value="1"/>
</dbReference>
<proteinExistence type="inferred from homology"/>
<feature type="domain" description="Thioesterase" evidence="2">
    <location>
        <begin position="16"/>
        <end position="234"/>
    </location>
</feature>
<dbReference type="Proteomes" id="UP000239494">
    <property type="component" value="Unassembled WGS sequence"/>
</dbReference>
<dbReference type="OrthoDB" id="4169718at2"/>
<dbReference type="SUPFAM" id="SSF53474">
    <property type="entry name" value="alpha/beta-Hydrolases"/>
    <property type="match status" value="1"/>
</dbReference>
<dbReference type="RefSeq" id="WP_106189583.1">
    <property type="nucleotide sequence ID" value="NZ_PVTF01000007.1"/>
</dbReference>
<dbReference type="GO" id="GO:0008610">
    <property type="term" value="P:lipid biosynthetic process"/>
    <property type="evidence" value="ECO:0007669"/>
    <property type="project" value="TreeGrafter"/>
</dbReference>
<reference evidence="3 4" key="1">
    <citation type="submission" date="2018-03" db="EMBL/GenBank/DDBJ databases">
        <title>Genomic Encyclopedia of Archaeal and Bacterial Type Strains, Phase II (KMG-II): from individual species to whole genera.</title>
        <authorList>
            <person name="Goeker M."/>
        </authorList>
    </citation>
    <scope>NUCLEOTIDE SEQUENCE [LARGE SCALE GENOMIC DNA]</scope>
    <source>
        <strain evidence="3 4">DSM 44720</strain>
    </source>
</reference>
<comment type="similarity">
    <text evidence="1">Belongs to the thioesterase family.</text>
</comment>
<evidence type="ECO:0000313" key="3">
    <source>
        <dbReference type="EMBL" id="PRY39664.1"/>
    </source>
</evidence>
<dbReference type="Gene3D" id="3.40.50.1820">
    <property type="entry name" value="alpha/beta hydrolase"/>
    <property type="match status" value="1"/>
</dbReference>
<dbReference type="EMBL" id="PVTF01000007">
    <property type="protein sequence ID" value="PRY39664.1"/>
    <property type="molecule type" value="Genomic_DNA"/>
</dbReference>
<dbReference type="InterPro" id="IPR001031">
    <property type="entry name" value="Thioesterase"/>
</dbReference>
<evidence type="ECO:0000259" key="2">
    <source>
        <dbReference type="Pfam" id="PF00975"/>
    </source>
</evidence>
<evidence type="ECO:0000313" key="4">
    <source>
        <dbReference type="Proteomes" id="UP000239494"/>
    </source>
</evidence>
<keyword evidence="4" id="KW-1185">Reference proteome</keyword>